<keyword evidence="1" id="KW-0472">Membrane</keyword>
<dbReference type="EMBL" id="JANSLM010000018">
    <property type="protein sequence ID" value="MDT8842638.1"/>
    <property type="molecule type" value="Genomic_DNA"/>
</dbReference>
<reference evidence="3" key="2">
    <citation type="submission" date="2022-08" db="EMBL/GenBank/DDBJ databases">
        <authorList>
            <person name="Kim S.-J."/>
        </authorList>
    </citation>
    <scope>NUCLEOTIDE SEQUENCE</scope>
    <source>
        <strain evidence="3">KJ</strain>
    </source>
</reference>
<keyword evidence="1" id="KW-1133">Transmembrane helix</keyword>
<evidence type="ECO:0000313" key="3">
    <source>
        <dbReference type="EMBL" id="MDT8842638.1"/>
    </source>
</evidence>
<dbReference type="Proteomes" id="UP001246473">
    <property type="component" value="Unassembled WGS sequence"/>
</dbReference>
<dbReference type="GeneID" id="66513561"/>
<dbReference type="AlphaFoldDB" id="A0AAP5UXQ8"/>
<dbReference type="RefSeq" id="WP_046564663.1">
    <property type="nucleotide sequence ID" value="NZ_CP010025.1"/>
</dbReference>
<feature type="transmembrane region" description="Helical" evidence="1">
    <location>
        <begin position="32"/>
        <end position="51"/>
    </location>
</feature>
<evidence type="ECO:0000313" key="4">
    <source>
        <dbReference type="Proteomes" id="UP000032614"/>
    </source>
</evidence>
<sequence length="188" mass="20384">MLKNMGFWALIVAVVTLAQALGGWHSQPAATLLGILSAVLLIWSAAAWMGLPATMRWTSAALAALTFGRNVALAVAARIAYEEARAHDTIWAHAAERLAVDKTPDGILDYVAGYIAGQAQLYGRRPPSTRLEPVAKLQAQSGKFYGGAKLLRLRDGVRTEFSDLHVSRKDLRAVRKQMRSAMSASKEI</sequence>
<evidence type="ECO:0000313" key="2">
    <source>
        <dbReference type="EMBL" id="AJZ56692.1"/>
    </source>
</evidence>
<protein>
    <submittedName>
        <fullName evidence="3">Uncharacterized protein</fullName>
    </submittedName>
</protein>
<organism evidence="3 5">
    <name type="scientific">Paraburkholderia fungorum</name>
    <dbReference type="NCBI Taxonomy" id="134537"/>
    <lineage>
        <taxon>Bacteria</taxon>
        <taxon>Pseudomonadati</taxon>
        <taxon>Pseudomonadota</taxon>
        <taxon>Betaproteobacteria</taxon>
        <taxon>Burkholderiales</taxon>
        <taxon>Burkholderiaceae</taxon>
        <taxon>Paraburkholderia</taxon>
    </lineage>
</organism>
<keyword evidence="1" id="KW-0812">Transmembrane</keyword>
<proteinExistence type="predicted"/>
<evidence type="ECO:0000256" key="1">
    <source>
        <dbReference type="SAM" id="Phobius"/>
    </source>
</evidence>
<dbReference type="EMBL" id="CP010025">
    <property type="protein sequence ID" value="AJZ56692.1"/>
    <property type="molecule type" value="Genomic_DNA"/>
</dbReference>
<gene>
    <name evidence="2" type="ORF">OI25_7216</name>
    <name evidence="3" type="ORF">ParKJ_34950</name>
</gene>
<accession>A0AAP5UXQ8</accession>
<name>A0AAP5UXQ8_9BURK</name>
<dbReference type="KEGG" id="bfn:OI25_7216"/>
<dbReference type="Proteomes" id="UP000032614">
    <property type="component" value="Chromosome 3"/>
</dbReference>
<evidence type="ECO:0000313" key="5">
    <source>
        <dbReference type="Proteomes" id="UP001246473"/>
    </source>
</evidence>
<reference evidence="2 4" key="1">
    <citation type="journal article" date="2015" name="Genome Announc.">
        <title>Complete genome sequences for 59 burkholderia isolates, both pathogenic and near neighbor.</title>
        <authorList>
            <person name="Johnson S.L."/>
            <person name="Bishop-Lilly K.A."/>
            <person name="Ladner J.T."/>
            <person name="Daligault H.E."/>
            <person name="Davenport K.W."/>
            <person name="Jaissle J."/>
            <person name="Frey K.G."/>
            <person name="Koroleva G.I."/>
            <person name="Bruce D.C."/>
            <person name="Coyne S.R."/>
            <person name="Broomall S.M."/>
            <person name="Li P.E."/>
            <person name="Teshima H."/>
            <person name="Gibbons H.S."/>
            <person name="Palacios G.F."/>
            <person name="Rosenzweig C.N."/>
            <person name="Redden C.L."/>
            <person name="Xu Y."/>
            <person name="Minogue T.D."/>
            <person name="Chain P.S."/>
        </authorList>
    </citation>
    <scope>NUCLEOTIDE SEQUENCE [LARGE SCALE GENOMIC DNA]</scope>
    <source>
        <strain evidence="2 4">ATCC BAA-463</strain>
    </source>
</reference>